<protein>
    <submittedName>
        <fullName evidence="12">Methyl-accepting chemotaxis sensory transducer</fullName>
    </submittedName>
</protein>
<comment type="subcellular location">
    <subcellularLocation>
        <location evidence="1">Cell membrane</location>
        <topology evidence="1">Multi-pass membrane protein</topology>
    </subcellularLocation>
</comment>
<dbReference type="EMBL" id="UFWZ01000001">
    <property type="protein sequence ID" value="SUY46100.1"/>
    <property type="molecule type" value="Genomic_DNA"/>
</dbReference>
<evidence type="ECO:0000256" key="4">
    <source>
        <dbReference type="ARBA" id="ARBA00022989"/>
    </source>
</evidence>
<dbReference type="Gene3D" id="6.10.340.10">
    <property type="match status" value="1"/>
</dbReference>
<organism evidence="12 13">
    <name type="scientific">Clostridium putrefaciens</name>
    <dbReference type="NCBI Taxonomy" id="99675"/>
    <lineage>
        <taxon>Bacteria</taxon>
        <taxon>Bacillati</taxon>
        <taxon>Bacillota</taxon>
        <taxon>Clostridia</taxon>
        <taxon>Eubacteriales</taxon>
        <taxon>Clostridiaceae</taxon>
        <taxon>Clostridium</taxon>
    </lineage>
</organism>
<dbReference type="Proteomes" id="UP000254664">
    <property type="component" value="Unassembled WGS sequence"/>
</dbReference>
<evidence type="ECO:0000256" key="8">
    <source>
        <dbReference type="PROSITE-ProRule" id="PRU00284"/>
    </source>
</evidence>
<dbReference type="CDD" id="cd06225">
    <property type="entry name" value="HAMP"/>
    <property type="match status" value="1"/>
</dbReference>
<dbReference type="SMART" id="SM00283">
    <property type="entry name" value="MA"/>
    <property type="match status" value="1"/>
</dbReference>
<sequence length="673" mass="73678">MHKLKKYIQSIRFKILTVPIIIIFVIITCIASGSVIISKSKLLSQMEVDGSNIGTQISKQVENNSLALDILNETIDDKIKNLGSFISINMDYVNNDYLLSIGENFKVDEISITDASGVIIFSNISTNIGISFDKDHLYYPVLKGDKTFLIEDIRKSRETGDYYKYGCVKNSNGGIIQIGIASNKIQQLTDNLKVQTLLDNIVKDKTIVYGAFTDTNFNVIAHSDKDKIGTILDNQKSKSSVNQGDTYSFIETNNDNLSVYNVTIPVNKNGIHIGMASIGLSMDNLNKTIYDTVSFIIIISIISFSIAILIMFKISRSIITPLSNLVFASTDISNGNLNSKIDVHSNDEIGILANSFNHMCQSLKTAITSIKYNTSTVNDMACTLKSISEQTALATGEVTIAVQEVTNGTSQQSNDLLDISTRMYSLAQELEIIKRRITEVKNSSIITEEKAVIGKDQINLLLKSINNVNCSFKTMVIKINNLNVSVSQIGNITDVINSISDKTNLLALNAAIEAARVGEHGRGFSVVAEEVRSLAEQSKYSTEKIQELIKSIRNETTDVIITSDKVILTAENQNHIVNDTLNAFTDILSSIHNISPLVDNTNIALKSALKSKDTILGNIDAITAVAEETSASSEEISASSEEILASSEAVSKFASDLNIVSEKLSLETKHFNV</sequence>
<keyword evidence="2" id="KW-1003">Cell membrane</keyword>
<feature type="transmembrane region" description="Helical" evidence="9">
    <location>
        <begin position="12"/>
        <end position="37"/>
    </location>
</feature>
<dbReference type="InterPro" id="IPR033463">
    <property type="entry name" value="sCache_3"/>
</dbReference>
<evidence type="ECO:0000313" key="13">
    <source>
        <dbReference type="Proteomes" id="UP000254664"/>
    </source>
</evidence>
<evidence type="ECO:0000256" key="6">
    <source>
        <dbReference type="ARBA" id="ARBA00023224"/>
    </source>
</evidence>
<dbReference type="SUPFAM" id="SSF58104">
    <property type="entry name" value="Methyl-accepting chemotaxis protein (MCP) signaling domain"/>
    <property type="match status" value="1"/>
</dbReference>
<gene>
    <name evidence="12" type="primary">mcpB_2</name>
    <name evidence="12" type="ORF">NCTC9836_00597</name>
</gene>
<proteinExistence type="inferred from homology"/>
<dbReference type="Gene3D" id="1.10.287.950">
    <property type="entry name" value="Methyl-accepting chemotaxis protein"/>
    <property type="match status" value="1"/>
</dbReference>
<name>A0A381J7B7_9CLOT</name>
<evidence type="ECO:0000259" key="11">
    <source>
        <dbReference type="PROSITE" id="PS50885"/>
    </source>
</evidence>
<dbReference type="Pfam" id="PF00015">
    <property type="entry name" value="MCPsignal"/>
    <property type="match status" value="1"/>
</dbReference>
<dbReference type="RefSeq" id="WP_172556250.1">
    <property type="nucleotide sequence ID" value="NZ_UFWZ01000001.1"/>
</dbReference>
<keyword evidence="3 9" id="KW-0812">Transmembrane</keyword>
<evidence type="ECO:0000313" key="12">
    <source>
        <dbReference type="EMBL" id="SUY46100.1"/>
    </source>
</evidence>
<dbReference type="InterPro" id="IPR003660">
    <property type="entry name" value="HAMP_dom"/>
</dbReference>
<dbReference type="AlphaFoldDB" id="A0A381J7B7"/>
<evidence type="ECO:0000256" key="2">
    <source>
        <dbReference type="ARBA" id="ARBA00022475"/>
    </source>
</evidence>
<accession>A0A381J7B7</accession>
<dbReference type="Pfam" id="PF17203">
    <property type="entry name" value="sCache_3_2"/>
    <property type="match status" value="1"/>
</dbReference>
<dbReference type="PROSITE" id="PS50885">
    <property type="entry name" value="HAMP"/>
    <property type="match status" value="1"/>
</dbReference>
<dbReference type="InterPro" id="IPR004089">
    <property type="entry name" value="MCPsignal_dom"/>
</dbReference>
<feature type="transmembrane region" description="Helical" evidence="9">
    <location>
        <begin position="293"/>
        <end position="312"/>
    </location>
</feature>
<keyword evidence="6 8" id="KW-0807">Transducer</keyword>
<reference evidence="12 13" key="1">
    <citation type="submission" date="2018-06" db="EMBL/GenBank/DDBJ databases">
        <authorList>
            <consortium name="Pathogen Informatics"/>
            <person name="Doyle S."/>
        </authorList>
    </citation>
    <scope>NUCLEOTIDE SEQUENCE [LARGE SCALE GENOMIC DNA]</scope>
    <source>
        <strain evidence="12 13">NCTC9836</strain>
    </source>
</reference>
<dbReference type="InterPro" id="IPR029151">
    <property type="entry name" value="Sensor-like_sf"/>
</dbReference>
<keyword evidence="4 9" id="KW-1133">Transmembrane helix</keyword>
<dbReference type="PROSITE" id="PS50111">
    <property type="entry name" value="CHEMOTAXIS_TRANSDUC_2"/>
    <property type="match status" value="1"/>
</dbReference>
<dbReference type="GO" id="GO:0007165">
    <property type="term" value="P:signal transduction"/>
    <property type="evidence" value="ECO:0007669"/>
    <property type="project" value="UniProtKB-KW"/>
</dbReference>
<dbReference type="SUPFAM" id="SSF103190">
    <property type="entry name" value="Sensory domain-like"/>
    <property type="match status" value="1"/>
</dbReference>
<dbReference type="PANTHER" id="PTHR32089">
    <property type="entry name" value="METHYL-ACCEPTING CHEMOTAXIS PROTEIN MCPB"/>
    <property type="match status" value="1"/>
</dbReference>
<dbReference type="Pfam" id="PF00672">
    <property type="entry name" value="HAMP"/>
    <property type="match status" value="1"/>
</dbReference>
<feature type="domain" description="HAMP" evidence="11">
    <location>
        <begin position="316"/>
        <end position="368"/>
    </location>
</feature>
<evidence type="ECO:0000256" key="1">
    <source>
        <dbReference type="ARBA" id="ARBA00004651"/>
    </source>
</evidence>
<keyword evidence="13" id="KW-1185">Reference proteome</keyword>
<dbReference type="SMART" id="SM00304">
    <property type="entry name" value="HAMP"/>
    <property type="match status" value="1"/>
</dbReference>
<dbReference type="GO" id="GO:0005886">
    <property type="term" value="C:plasma membrane"/>
    <property type="evidence" value="ECO:0007669"/>
    <property type="project" value="UniProtKB-SubCell"/>
</dbReference>
<feature type="domain" description="Methyl-accepting transducer" evidence="10">
    <location>
        <begin position="387"/>
        <end position="644"/>
    </location>
</feature>
<comment type="similarity">
    <text evidence="7">Belongs to the methyl-accepting chemotaxis (MCP) protein family.</text>
</comment>
<evidence type="ECO:0000256" key="7">
    <source>
        <dbReference type="ARBA" id="ARBA00029447"/>
    </source>
</evidence>
<evidence type="ECO:0000256" key="3">
    <source>
        <dbReference type="ARBA" id="ARBA00022692"/>
    </source>
</evidence>
<evidence type="ECO:0000259" key="10">
    <source>
        <dbReference type="PROSITE" id="PS50111"/>
    </source>
</evidence>
<keyword evidence="5 9" id="KW-0472">Membrane</keyword>
<dbReference type="Gene3D" id="3.30.450.20">
    <property type="entry name" value="PAS domain"/>
    <property type="match status" value="1"/>
</dbReference>
<evidence type="ECO:0000256" key="9">
    <source>
        <dbReference type="SAM" id="Phobius"/>
    </source>
</evidence>
<evidence type="ECO:0000256" key="5">
    <source>
        <dbReference type="ARBA" id="ARBA00023136"/>
    </source>
</evidence>
<dbReference type="PANTHER" id="PTHR32089:SF112">
    <property type="entry name" value="LYSOZYME-LIKE PROTEIN-RELATED"/>
    <property type="match status" value="1"/>
</dbReference>